<dbReference type="EMBL" id="BFEA01001114">
    <property type="protein sequence ID" value="GBG92685.1"/>
    <property type="molecule type" value="Genomic_DNA"/>
</dbReference>
<reference evidence="2 3" key="1">
    <citation type="journal article" date="2018" name="Cell">
        <title>The Chara Genome: Secondary Complexity and Implications for Plant Terrestrialization.</title>
        <authorList>
            <person name="Nishiyama T."/>
            <person name="Sakayama H."/>
            <person name="Vries J.D."/>
            <person name="Buschmann H."/>
            <person name="Saint-Marcoux D."/>
            <person name="Ullrich K.K."/>
            <person name="Haas F.B."/>
            <person name="Vanderstraeten L."/>
            <person name="Becker D."/>
            <person name="Lang D."/>
            <person name="Vosolsobe S."/>
            <person name="Rombauts S."/>
            <person name="Wilhelmsson P.K.I."/>
            <person name="Janitza P."/>
            <person name="Kern R."/>
            <person name="Heyl A."/>
            <person name="Rumpler F."/>
            <person name="Villalobos L.I.A.C."/>
            <person name="Clay J.M."/>
            <person name="Skokan R."/>
            <person name="Toyoda A."/>
            <person name="Suzuki Y."/>
            <person name="Kagoshima H."/>
            <person name="Schijlen E."/>
            <person name="Tajeshwar N."/>
            <person name="Catarino B."/>
            <person name="Hetherington A.J."/>
            <person name="Saltykova A."/>
            <person name="Bonnot C."/>
            <person name="Breuninger H."/>
            <person name="Symeonidi A."/>
            <person name="Radhakrishnan G.V."/>
            <person name="Van Nieuwerburgh F."/>
            <person name="Deforce D."/>
            <person name="Chang C."/>
            <person name="Karol K.G."/>
            <person name="Hedrich R."/>
            <person name="Ulvskov P."/>
            <person name="Glockner G."/>
            <person name="Delwiche C.F."/>
            <person name="Petrasek J."/>
            <person name="Van de Peer Y."/>
            <person name="Friml J."/>
            <person name="Beilby M."/>
            <person name="Dolan L."/>
            <person name="Kohara Y."/>
            <person name="Sugano S."/>
            <person name="Fujiyama A."/>
            <person name="Delaux P.-M."/>
            <person name="Quint M."/>
            <person name="TheiBen G."/>
            <person name="Hagemann M."/>
            <person name="Harholt J."/>
            <person name="Dunand C."/>
            <person name="Zachgo S."/>
            <person name="Langdale J."/>
            <person name="Maumus F."/>
            <person name="Straeten D.V.D."/>
            <person name="Gould S.B."/>
            <person name="Rensing S.A."/>
        </authorList>
    </citation>
    <scope>NUCLEOTIDE SEQUENCE [LARGE SCALE GENOMIC DNA]</scope>
    <source>
        <strain evidence="2 3">S276</strain>
    </source>
</reference>
<gene>
    <name evidence="2" type="ORF">CBR_g56716</name>
</gene>
<organism evidence="2 3">
    <name type="scientific">Chara braunii</name>
    <name type="common">Braun's stonewort</name>
    <dbReference type="NCBI Taxonomy" id="69332"/>
    <lineage>
        <taxon>Eukaryota</taxon>
        <taxon>Viridiplantae</taxon>
        <taxon>Streptophyta</taxon>
        <taxon>Charophyceae</taxon>
        <taxon>Charales</taxon>
        <taxon>Characeae</taxon>
        <taxon>Chara</taxon>
    </lineage>
</organism>
<protein>
    <submittedName>
        <fullName evidence="2">Uncharacterized protein</fullName>
    </submittedName>
</protein>
<evidence type="ECO:0000313" key="2">
    <source>
        <dbReference type="EMBL" id="GBG92685.1"/>
    </source>
</evidence>
<keyword evidence="3" id="KW-1185">Reference proteome</keyword>
<dbReference type="Gramene" id="GBG92685">
    <property type="protein sequence ID" value="GBG92685"/>
    <property type="gene ID" value="CBR_g56716"/>
</dbReference>
<sequence>MNRFFHGRVNSSHEILSFRSATSMPWVAASAEVLFPTPLLGLPQGQDLLFIVASGDHTVAVYQERRDESAKDFDKEEVMEEQVEDNGHTYMQEGELSGRTVQEEQTLQSRLISIPESISDGNQMEVDVDEGDGGHGSLLESGRRDEGTSTSSSPSSSSSASTSKWPASRPPGVMPSGLFTDSSIRPSRAPMQPSPRPSQGSHPEEGSVHGDKWSFGSDGEPSQRGVAKGKRPGNCVNSCSQDDLHGPYDGEHGVGLRPIKVPFGLLQLIQNAKASHRHMVVMTHAMEDLFSSVAFLPAEFKLHPSGHGVDAEVTGPGLDIALIKRVYSALWQLCEPELRDAASRVQTRRQCYISADFLALTFILSCVNADFTR</sequence>
<comment type="caution">
    <text evidence="2">The sequence shown here is derived from an EMBL/GenBank/DDBJ whole genome shotgun (WGS) entry which is preliminary data.</text>
</comment>
<evidence type="ECO:0000256" key="1">
    <source>
        <dbReference type="SAM" id="MobiDB-lite"/>
    </source>
</evidence>
<feature type="compositionally biased region" description="Low complexity" evidence="1">
    <location>
        <begin position="148"/>
        <end position="163"/>
    </location>
</feature>
<feature type="compositionally biased region" description="Basic and acidic residues" evidence="1">
    <location>
        <begin position="202"/>
        <end position="212"/>
    </location>
</feature>
<feature type="region of interest" description="Disordered" evidence="1">
    <location>
        <begin position="113"/>
        <end position="234"/>
    </location>
</feature>
<accession>A0A388MDV9</accession>
<proteinExistence type="predicted"/>
<name>A0A388MDV9_CHABU</name>
<dbReference type="Proteomes" id="UP000265515">
    <property type="component" value="Unassembled WGS sequence"/>
</dbReference>
<evidence type="ECO:0000313" key="3">
    <source>
        <dbReference type="Proteomes" id="UP000265515"/>
    </source>
</evidence>
<dbReference type="AlphaFoldDB" id="A0A388MDV9"/>